<name>A0A1X7GN57_9BACL</name>
<dbReference type="STRING" id="1313296.SAMN05661091_0756"/>
<dbReference type="InterPro" id="IPR001448">
    <property type="entry name" value="SASP_alpha/beta-type"/>
</dbReference>
<keyword evidence="3" id="KW-1185">Reference proteome</keyword>
<dbReference type="InterPro" id="IPR038300">
    <property type="entry name" value="SASP_sf_alpha/beta"/>
</dbReference>
<gene>
    <name evidence="2" type="ORF">SAMN05661091_0756</name>
</gene>
<dbReference type="GO" id="GO:0003690">
    <property type="term" value="F:double-stranded DNA binding"/>
    <property type="evidence" value="ECO:0007669"/>
    <property type="project" value="InterPro"/>
</dbReference>
<evidence type="ECO:0000256" key="1">
    <source>
        <dbReference type="ARBA" id="ARBA00003863"/>
    </source>
</evidence>
<dbReference type="GO" id="GO:0006265">
    <property type="term" value="P:DNA topological change"/>
    <property type="evidence" value="ECO:0007669"/>
    <property type="project" value="InterPro"/>
</dbReference>
<sequence length="82" mass="8779">MGMGQAGQGRRGGSRSNNLVVPQANAALQQLKYEAAQELGVSIPQDGYMGNYTSRETGSLGGYITKRLVQMAEQQLTGRSNM</sequence>
<dbReference type="PANTHER" id="PTHR36107">
    <property type="entry name" value="SMALL, ACID-SOLUBLE SPORE PROTEIN A"/>
    <property type="match status" value="1"/>
</dbReference>
<reference evidence="2 3" key="1">
    <citation type="submission" date="2017-04" db="EMBL/GenBank/DDBJ databases">
        <authorList>
            <person name="Afonso C.L."/>
            <person name="Miller P.J."/>
            <person name="Scott M.A."/>
            <person name="Spackman E."/>
            <person name="Goraichik I."/>
            <person name="Dimitrov K.M."/>
            <person name="Suarez D.L."/>
            <person name="Swayne D.E."/>
        </authorList>
    </citation>
    <scope>NUCLEOTIDE SEQUENCE [LARGE SCALE GENOMIC DNA]</scope>
    <source>
        <strain evidence="2 3">N3/975</strain>
    </source>
</reference>
<dbReference type="EMBL" id="LT840184">
    <property type="protein sequence ID" value="SMF71553.1"/>
    <property type="molecule type" value="Genomic_DNA"/>
</dbReference>
<dbReference type="Proteomes" id="UP000192940">
    <property type="component" value="Chromosome I"/>
</dbReference>
<proteinExistence type="predicted"/>
<dbReference type="Pfam" id="PF00269">
    <property type="entry name" value="SASP"/>
    <property type="match status" value="1"/>
</dbReference>
<protein>
    <submittedName>
        <fullName evidence="2">Small, acid-soluble spore protein, alpha/beta type</fullName>
    </submittedName>
</protein>
<accession>A0A1X7GN57</accession>
<dbReference type="PANTHER" id="PTHR36107:SF1">
    <property type="entry name" value="SMALL, ACID-SOLUBLE SPORE PROTEIN A"/>
    <property type="match status" value="1"/>
</dbReference>
<comment type="function">
    <text evidence="1">SASP are bound to spore DNA. They are double-stranded DNA-binding proteins that cause DNA to change to an a-like conformation. They protect the DNA backbone from chemical and enzymatic cleavage and are thus involved in dormant spore's high resistance to UV light.</text>
</comment>
<dbReference type="AlphaFoldDB" id="A0A1X7GN57"/>
<dbReference type="InterPro" id="IPR050847">
    <property type="entry name" value="SASP_DNA-binding"/>
</dbReference>
<organism evidence="2 3">
    <name type="scientific">Paenibacillus uliginis N3/975</name>
    <dbReference type="NCBI Taxonomy" id="1313296"/>
    <lineage>
        <taxon>Bacteria</taxon>
        <taxon>Bacillati</taxon>
        <taxon>Bacillota</taxon>
        <taxon>Bacilli</taxon>
        <taxon>Bacillales</taxon>
        <taxon>Paenibacillaceae</taxon>
        <taxon>Paenibacillus</taxon>
    </lineage>
</organism>
<evidence type="ECO:0000313" key="3">
    <source>
        <dbReference type="Proteomes" id="UP000192940"/>
    </source>
</evidence>
<dbReference type="Gene3D" id="6.10.10.80">
    <property type="entry name" value="Small, acid-soluble spore protein, alpha/beta type-like"/>
    <property type="match status" value="1"/>
</dbReference>
<evidence type="ECO:0000313" key="2">
    <source>
        <dbReference type="EMBL" id="SMF71553.1"/>
    </source>
</evidence>